<dbReference type="Gene3D" id="3.30.830.10">
    <property type="entry name" value="Metalloenzyme, LuxS/M16 peptidase-like"/>
    <property type="match status" value="1"/>
</dbReference>
<dbReference type="GO" id="GO:0046872">
    <property type="term" value="F:metal ion binding"/>
    <property type="evidence" value="ECO:0007669"/>
    <property type="project" value="InterPro"/>
</dbReference>
<dbReference type="Proteomes" id="UP000759131">
    <property type="component" value="Unassembled WGS sequence"/>
</dbReference>
<dbReference type="OrthoDB" id="6369905at2759"/>
<evidence type="ECO:0000313" key="2">
    <source>
        <dbReference type="Proteomes" id="UP000759131"/>
    </source>
</evidence>
<dbReference type="SUPFAM" id="SSF63411">
    <property type="entry name" value="LuxS/MPP-like metallohydrolase"/>
    <property type="match status" value="1"/>
</dbReference>
<sequence>MLVYTIERLDESKQHSLKATTLLAAEDQNVLVEELATQSLNAGQVVSLNDYEKAVDSITVQDITGLANKIVKSKGAMASVGKLQNAPYLEDLL</sequence>
<name>A0A7R9PY85_9ACAR</name>
<dbReference type="InterPro" id="IPR011249">
    <property type="entry name" value="Metalloenz_LuxS/M16"/>
</dbReference>
<keyword evidence="2" id="KW-1185">Reference proteome</keyword>
<gene>
    <name evidence="1" type="ORF">OSB1V03_LOCUS4829</name>
</gene>
<dbReference type="EMBL" id="CAJPIZ010002284">
    <property type="protein sequence ID" value="CAG2104814.1"/>
    <property type="molecule type" value="Genomic_DNA"/>
</dbReference>
<dbReference type="EMBL" id="OC856859">
    <property type="protein sequence ID" value="CAD7624384.1"/>
    <property type="molecule type" value="Genomic_DNA"/>
</dbReference>
<organism evidence="1">
    <name type="scientific">Medioppia subpectinata</name>
    <dbReference type="NCBI Taxonomy" id="1979941"/>
    <lineage>
        <taxon>Eukaryota</taxon>
        <taxon>Metazoa</taxon>
        <taxon>Ecdysozoa</taxon>
        <taxon>Arthropoda</taxon>
        <taxon>Chelicerata</taxon>
        <taxon>Arachnida</taxon>
        <taxon>Acari</taxon>
        <taxon>Acariformes</taxon>
        <taxon>Sarcoptiformes</taxon>
        <taxon>Oribatida</taxon>
        <taxon>Brachypylina</taxon>
        <taxon>Oppioidea</taxon>
        <taxon>Oppiidae</taxon>
        <taxon>Medioppia</taxon>
    </lineage>
</organism>
<accession>A0A7R9PY85</accession>
<reference evidence="1" key="1">
    <citation type="submission" date="2020-11" db="EMBL/GenBank/DDBJ databases">
        <authorList>
            <person name="Tran Van P."/>
        </authorList>
    </citation>
    <scope>NUCLEOTIDE SEQUENCE</scope>
</reference>
<dbReference type="AlphaFoldDB" id="A0A7R9PY85"/>
<protein>
    <submittedName>
        <fullName evidence="1">Uncharacterized protein</fullName>
    </submittedName>
</protein>
<proteinExistence type="predicted"/>
<evidence type="ECO:0000313" key="1">
    <source>
        <dbReference type="EMBL" id="CAD7624384.1"/>
    </source>
</evidence>